<dbReference type="InterPro" id="IPR003609">
    <property type="entry name" value="Pan_app"/>
</dbReference>
<evidence type="ECO:0000259" key="1">
    <source>
        <dbReference type="PROSITE" id="PS50948"/>
    </source>
</evidence>
<dbReference type="AlphaFoldDB" id="A0AAV2R2L2"/>
<dbReference type="EMBL" id="CAXKWB010013546">
    <property type="protein sequence ID" value="CAL4108123.1"/>
    <property type="molecule type" value="Genomic_DNA"/>
</dbReference>
<sequence>DCGRKCVSPNPLSCNSYFGKSCPEGTCWNEKNQCNHDGCTCCIDTALEDNCQLDEVVCSKPDYCVEKREADCLIGFAKVLNKCYSRRSSTQFDSEGCDCCKKTGCRSYKDRCTGKGDYCIDLRGTCKGFYYETDGCYSSDIENGVLVEMQECKCCKPQVIGKEWSVIQVACIRGNDYKMFKGLTIGDCKGKCVNEDGINCQSIDYHSKSQTCNISEARSDSEAYTDPCYLEGWQYTELLIDDGLTPAPIKPRRD</sequence>
<reference evidence="2 3" key="1">
    <citation type="submission" date="2024-05" db="EMBL/GenBank/DDBJ databases">
        <authorList>
            <person name="Wallberg A."/>
        </authorList>
    </citation>
    <scope>NUCLEOTIDE SEQUENCE [LARGE SCALE GENOMIC DNA]</scope>
</reference>
<dbReference type="SUPFAM" id="SSF57414">
    <property type="entry name" value="Hairpin loop containing domain-like"/>
    <property type="match status" value="1"/>
</dbReference>
<name>A0AAV2R2L2_MEGNR</name>
<feature type="domain" description="Apple" evidence="1">
    <location>
        <begin position="155"/>
        <end position="228"/>
    </location>
</feature>
<accession>A0AAV2R2L2</accession>
<feature type="non-terminal residue" evidence="2">
    <location>
        <position position="1"/>
    </location>
</feature>
<keyword evidence="3" id="KW-1185">Reference proteome</keyword>
<dbReference type="Gene3D" id="3.50.4.10">
    <property type="entry name" value="Hepatocyte Growth Factor"/>
    <property type="match status" value="1"/>
</dbReference>
<gene>
    <name evidence="2" type="ORF">MNOR_LOCUS18720</name>
</gene>
<organism evidence="2 3">
    <name type="scientific">Meganyctiphanes norvegica</name>
    <name type="common">Northern krill</name>
    <name type="synonym">Thysanopoda norvegica</name>
    <dbReference type="NCBI Taxonomy" id="48144"/>
    <lineage>
        <taxon>Eukaryota</taxon>
        <taxon>Metazoa</taxon>
        <taxon>Ecdysozoa</taxon>
        <taxon>Arthropoda</taxon>
        <taxon>Crustacea</taxon>
        <taxon>Multicrustacea</taxon>
        <taxon>Malacostraca</taxon>
        <taxon>Eumalacostraca</taxon>
        <taxon>Eucarida</taxon>
        <taxon>Euphausiacea</taxon>
        <taxon>Euphausiidae</taxon>
        <taxon>Meganyctiphanes</taxon>
    </lineage>
</organism>
<proteinExistence type="predicted"/>
<dbReference type="Proteomes" id="UP001497623">
    <property type="component" value="Unassembled WGS sequence"/>
</dbReference>
<comment type="caution">
    <text evidence="2">The sequence shown here is derived from an EMBL/GenBank/DDBJ whole genome shotgun (WGS) entry which is preliminary data.</text>
</comment>
<evidence type="ECO:0000313" key="3">
    <source>
        <dbReference type="Proteomes" id="UP001497623"/>
    </source>
</evidence>
<evidence type="ECO:0000313" key="2">
    <source>
        <dbReference type="EMBL" id="CAL4108123.1"/>
    </source>
</evidence>
<dbReference type="PROSITE" id="PS50948">
    <property type="entry name" value="PAN"/>
    <property type="match status" value="1"/>
</dbReference>
<protein>
    <recommendedName>
        <fullName evidence="1">Apple domain-containing protein</fullName>
    </recommendedName>
</protein>